<feature type="region of interest" description="Disordered" evidence="5">
    <location>
        <begin position="101"/>
        <end position="160"/>
    </location>
</feature>
<dbReference type="FunCoup" id="A0A1X7VUJ1">
    <property type="interactions" value="681"/>
</dbReference>
<feature type="domain" description="HMG box" evidence="6">
    <location>
        <begin position="24"/>
        <end position="91"/>
    </location>
</feature>
<feature type="compositionally biased region" description="Pro residues" evidence="5">
    <location>
        <begin position="129"/>
        <end position="148"/>
    </location>
</feature>
<proteinExistence type="predicted"/>
<keyword evidence="8" id="KW-1185">Reference proteome</keyword>
<dbReference type="EnsemblMetazoa" id="Aqu2.1.43535_001">
    <property type="protein sequence ID" value="Aqu2.1.43535_001"/>
    <property type="gene ID" value="Aqu2.1.43535"/>
</dbReference>
<protein>
    <recommendedName>
        <fullName evidence="6">HMG box domain-containing protein</fullName>
    </recommendedName>
</protein>
<keyword evidence="2 3" id="KW-0539">Nucleus</keyword>
<dbReference type="SUPFAM" id="SSF47095">
    <property type="entry name" value="HMG-box"/>
    <property type="match status" value="1"/>
</dbReference>
<evidence type="ECO:0000256" key="1">
    <source>
        <dbReference type="ARBA" id="ARBA00023125"/>
    </source>
</evidence>
<feature type="DNA-binding region" description="HMG box" evidence="3">
    <location>
        <begin position="24"/>
        <end position="91"/>
    </location>
</feature>
<dbReference type="GO" id="GO:0005634">
    <property type="term" value="C:nucleus"/>
    <property type="evidence" value="ECO:0007669"/>
    <property type="project" value="UniProtKB-UniRule"/>
</dbReference>
<dbReference type="PANTHER" id="PTHR46040:SF3">
    <property type="entry name" value="HIGH MOBILITY GROUP PROTEIN 2"/>
    <property type="match status" value="1"/>
</dbReference>
<reference evidence="8" key="1">
    <citation type="journal article" date="2010" name="Nature">
        <title>The Amphimedon queenslandica genome and the evolution of animal complexity.</title>
        <authorList>
            <person name="Srivastava M."/>
            <person name="Simakov O."/>
            <person name="Chapman J."/>
            <person name="Fahey B."/>
            <person name="Gauthier M.E."/>
            <person name="Mitros T."/>
            <person name="Richards G.S."/>
            <person name="Conaco C."/>
            <person name="Dacre M."/>
            <person name="Hellsten U."/>
            <person name="Larroux C."/>
            <person name="Putnam N.H."/>
            <person name="Stanke M."/>
            <person name="Adamska M."/>
            <person name="Darling A."/>
            <person name="Degnan S.M."/>
            <person name="Oakley T.H."/>
            <person name="Plachetzki D.C."/>
            <person name="Zhai Y."/>
            <person name="Adamski M."/>
            <person name="Calcino A."/>
            <person name="Cummins S.F."/>
            <person name="Goodstein D.M."/>
            <person name="Harris C."/>
            <person name="Jackson D.J."/>
            <person name="Leys S.P."/>
            <person name="Shu S."/>
            <person name="Woodcroft B.J."/>
            <person name="Vervoort M."/>
            <person name="Kosik K.S."/>
            <person name="Manning G."/>
            <person name="Degnan B.M."/>
            <person name="Rokhsar D.S."/>
        </authorList>
    </citation>
    <scope>NUCLEOTIDE SEQUENCE [LARGE SCALE GENOMIC DNA]</scope>
</reference>
<dbReference type="AlphaFoldDB" id="A0A1X7VUJ1"/>
<dbReference type="InParanoid" id="A0A1X7VUJ1"/>
<dbReference type="PROSITE" id="PS50118">
    <property type="entry name" value="HMG_BOX_2"/>
    <property type="match status" value="1"/>
</dbReference>
<name>A0A1X7VUJ1_AMPQE</name>
<evidence type="ECO:0000256" key="2">
    <source>
        <dbReference type="ARBA" id="ARBA00023242"/>
    </source>
</evidence>
<dbReference type="eggNOG" id="KOG0381">
    <property type="taxonomic scope" value="Eukaryota"/>
</dbReference>
<keyword evidence="4" id="KW-0175">Coiled coil</keyword>
<reference evidence="7" key="2">
    <citation type="submission" date="2017-05" db="UniProtKB">
        <authorList>
            <consortium name="EnsemblMetazoa"/>
        </authorList>
    </citation>
    <scope>IDENTIFICATION</scope>
</reference>
<keyword evidence="1 3" id="KW-0238">DNA-binding</keyword>
<dbReference type="SMART" id="SM00398">
    <property type="entry name" value="HMG"/>
    <property type="match status" value="1"/>
</dbReference>
<dbReference type="KEGG" id="aqu:100636771"/>
<dbReference type="STRING" id="400682.A0A1X7VUJ1"/>
<evidence type="ECO:0000256" key="3">
    <source>
        <dbReference type="PROSITE-ProRule" id="PRU00267"/>
    </source>
</evidence>
<organism evidence="7">
    <name type="scientific">Amphimedon queenslandica</name>
    <name type="common">Sponge</name>
    <dbReference type="NCBI Taxonomy" id="400682"/>
    <lineage>
        <taxon>Eukaryota</taxon>
        <taxon>Metazoa</taxon>
        <taxon>Porifera</taxon>
        <taxon>Demospongiae</taxon>
        <taxon>Heteroscleromorpha</taxon>
        <taxon>Haplosclerida</taxon>
        <taxon>Niphatidae</taxon>
        <taxon>Amphimedon</taxon>
    </lineage>
</organism>
<dbReference type="Pfam" id="PF00505">
    <property type="entry name" value="HMG_box"/>
    <property type="match status" value="1"/>
</dbReference>
<dbReference type="Proteomes" id="UP000007879">
    <property type="component" value="Unassembled WGS sequence"/>
</dbReference>
<dbReference type="GO" id="GO:0003677">
    <property type="term" value="F:DNA binding"/>
    <property type="evidence" value="ECO:0007669"/>
    <property type="project" value="UniProtKB-UniRule"/>
</dbReference>
<accession>A0A1X7VUJ1</accession>
<dbReference type="InterPro" id="IPR009071">
    <property type="entry name" value="HMG_box_dom"/>
</dbReference>
<dbReference type="InterPro" id="IPR051965">
    <property type="entry name" value="ChromReg_NeuronalGeneExpr"/>
</dbReference>
<dbReference type="EnsemblMetazoa" id="XM_003382743.2">
    <property type="protein sequence ID" value="XP_003382791.1"/>
    <property type="gene ID" value="LOC100636771"/>
</dbReference>
<sequence length="292" mass="32792">MADEEQLELQLGASFVDGKLVKLPKKPMSAFLYFCREKRKNDAKLNGVNLLEGNAILSQMWKDSSMEEKQVYLSATLAGKEKYKREMSYLMMKYPDTVKELQGTRKRKNSAKDESIPAPKKRGRKKKSTPPPPPPLASLPSRPSPSEAPPITSKSIPPTLVQEVKVPGTDISIFTPEFLEHNKKLNSQLMRLRRVNNDLQSENSRLEDSVSDQERNLATLKMKLAQFKQENDSLETSVRQLEDSIFQSFGGLVSGRNKDTEFTSAEELLQYIIVNGVTGRALATAVKSFTVP</sequence>
<gene>
    <name evidence="7" type="primary">100636771</name>
</gene>
<evidence type="ECO:0000313" key="7">
    <source>
        <dbReference type="EnsemblMetazoa" id="Aqu2.1.43535_001"/>
    </source>
</evidence>
<dbReference type="InterPro" id="IPR036910">
    <property type="entry name" value="HMG_box_dom_sf"/>
</dbReference>
<feature type="coiled-coil region" evidence="4">
    <location>
        <begin position="182"/>
        <end position="244"/>
    </location>
</feature>
<evidence type="ECO:0000256" key="5">
    <source>
        <dbReference type="SAM" id="MobiDB-lite"/>
    </source>
</evidence>
<dbReference type="Gene3D" id="1.10.30.10">
    <property type="entry name" value="High mobility group box domain"/>
    <property type="match status" value="1"/>
</dbReference>
<evidence type="ECO:0000256" key="4">
    <source>
        <dbReference type="SAM" id="Coils"/>
    </source>
</evidence>
<evidence type="ECO:0000259" key="6">
    <source>
        <dbReference type="PROSITE" id="PS50118"/>
    </source>
</evidence>
<evidence type="ECO:0000313" key="8">
    <source>
        <dbReference type="Proteomes" id="UP000007879"/>
    </source>
</evidence>
<dbReference type="OrthoDB" id="3213154at2759"/>
<dbReference type="PANTHER" id="PTHR46040">
    <property type="entry name" value="HIGH MOBILITY GROUP PROTEIN 2"/>
    <property type="match status" value="1"/>
</dbReference>
<feature type="compositionally biased region" description="Basic residues" evidence="5">
    <location>
        <begin position="119"/>
        <end position="128"/>
    </location>
</feature>
<dbReference type="GO" id="GO:0010468">
    <property type="term" value="P:regulation of gene expression"/>
    <property type="evidence" value="ECO:0007669"/>
    <property type="project" value="TreeGrafter"/>
</dbReference>